<evidence type="ECO:0000313" key="2">
    <source>
        <dbReference type="Proteomes" id="UP000814033"/>
    </source>
</evidence>
<proteinExistence type="predicted"/>
<evidence type="ECO:0000313" key="1">
    <source>
        <dbReference type="EMBL" id="KAI0038216.1"/>
    </source>
</evidence>
<accession>A0ACB8R262</accession>
<sequence>MMRPSAHGAGEDPVARRTLRSFECLASSDVAGAPWEEADRGFERDRSSSAREACSAAAAQMGRRGIWSKRGGQTVRSAPAPRSTAPRNSRHAVMAHIQRCMDGCTAVCAGTPRHSLRLAPRILPAKRPRNVPSPQRARPRRHARQRTPSAPSPMSLPSSLSCLPTHSLALPRPPSHIRAFFPARNLSAGSVSAMATRWGSRSDAMCAMDRVPPESPTRVQRNAEGGGLHGARDAEAQMRGSSEGDVQRAQERGGGDEGGEHARCRWRGC</sequence>
<dbReference type="EMBL" id="MU276561">
    <property type="protein sequence ID" value="KAI0038216.1"/>
    <property type="molecule type" value="Genomic_DNA"/>
</dbReference>
<reference evidence="1" key="1">
    <citation type="submission" date="2021-02" db="EMBL/GenBank/DDBJ databases">
        <authorList>
            <consortium name="DOE Joint Genome Institute"/>
            <person name="Ahrendt S."/>
            <person name="Looney B.P."/>
            <person name="Miyauchi S."/>
            <person name="Morin E."/>
            <person name="Drula E."/>
            <person name="Courty P.E."/>
            <person name="Chicoki N."/>
            <person name="Fauchery L."/>
            <person name="Kohler A."/>
            <person name="Kuo A."/>
            <person name="Labutti K."/>
            <person name="Pangilinan J."/>
            <person name="Lipzen A."/>
            <person name="Riley R."/>
            <person name="Andreopoulos W."/>
            <person name="He G."/>
            <person name="Johnson J."/>
            <person name="Barry K.W."/>
            <person name="Grigoriev I.V."/>
            <person name="Nagy L."/>
            <person name="Hibbett D."/>
            <person name="Henrissat B."/>
            <person name="Matheny P.B."/>
            <person name="Labbe J."/>
            <person name="Martin F."/>
        </authorList>
    </citation>
    <scope>NUCLEOTIDE SEQUENCE</scope>
    <source>
        <strain evidence="1">FP105234-sp</strain>
    </source>
</reference>
<name>A0ACB8R262_9AGAM</name>
<protein>
    <submittedName>
        <fullName evidence="1">Uncharacterized protein</fullName>
    </submittedName>
</protein>
<reference evidence="1" key="2">
    <citation type="journal article" date="2022" name="New Phytol.">
        <title>Evolutionary transition to the ectomycorrhizal habit in the genomes of a hyperdiverse lineage of mushroom-forming fungi.</title>
        <authorList>
            <person name="Looney B."/>
            <person name="Miyauchi S."/>
            <person name="Morin E."/>
            <person name="Drula E."/>
            <person name="Courty P.E."/>
            <person name="Kohler A."/>
            <person name="Kuo A."/>
            <person name="LaButti K."/>
            <person name="Pangilinan J."/>
            <person name="Lipzen A."/>
            <person name="Riley R."/>
            <person name="Andreopoulos W."/>
            <person name="He G."/>
            <person name="Johnson J."/>
            <person name="Nolan M."/>
            <person name="Tritt A."/>
            <person name="Barry K.W."/>
            <person name="Grigoriev I.V."/>
            <person name="Nagy L.G."/>
            <person name="Hibbett D."/>
            <person name="Henrissat B."/>
            <person name="Matheny P.B."/>
            <person name="Labbe J."/>
            <person name="Martin F.M."/>
        </authorList>
    </citation>
    <scope>NUCLEOTIDE SEQUENCE</scope>
    <source>
        <strain evidence="1">FP105234-sp</strain>
    </source>
</reference>
<gene>
    <name evidence="1" type="ORF">FA95DRAFT_1280206</name>
</gene>
<keyword evidence="2" id="KW-1185">Reference proteome</keyword>
<organism evidence="1 2">
    <name type="scientific">Auriscalpium vulgare</name>
    <dbReference type="NCBI Taxonomy" id="40419"/>
    <lineage>
        <taxon>Eukaryota</taxon>
        <taxon>Fungi</taxon>
        <taxon>Dikarya</taxon>
        <taxon>Basidiomycota</taxon>
        <taxon>Agaricomycotina</taxon>
        <taxon>Agaricomycetes</taxon>
        <taxon>Russulales</taxon>
        <taxon>Auriscalpiaceae</taxon>
        <taxon>Auriscalpium</taxon>
    </lineage>
</organism>
<comment type="caution">
    <text evidence="1">The sequence shown here is derived from an EMBL/GenBank/DDBJ whole genome shotgun (WGS) entry which is preliminary data.</text>
</comment>
<dbReference type="Proteomes" id="UP000814033">
    <property type="component" value="Unassembled WGS sequence"/>
</dbReference>